<evidence type="ECO:0000256" key="2">
    <source>
        <dbReference type="ARBA" id="ARBA00022617"/>
    </source>
</evidence>
<evidence type="ECO:0000313" key="9">
    <source>
        <dbReference type="Proteomes" id="UP000186905"/>
    </source>
</evidence>
<evidence type="ECO:0000256" key="1">
    <source>
        <dbReference type="ARBA" id="ARBA00022448"/>
    </source>
</evidence>
<dbReference type="PANTHER" id="PTHR33751">
    <property type="entry name" value="CBB3-TYPE CYTOCHROME C OXIDASE SUBUNIT FIXP"/>
    <property type="match status" value="1"/>
</dbReference>
<dbReference type="PROSITE" id="PS51007">
    <property type="entry name" value="CYTC"/>
    <property type="match status" value="2"/>
</dbReference>
<dbReference type="RefSeq" id="WP_075763251.1">
    <property type="nucleotide sequence ID" value="NZ_MJIL01000058.1"/>
</dbReference>
<dbReference type="Gene3D" id="1.10.760.10">
    <property type="entry name" value="Cytochrome c-like domain"/>
    <property type="match status" value="2"/>
</dbReference>
<keyword evidence="9" id="KW-1185">Reference proteome</keyword>
<accession>A0A1Q9GT45</accession>
<dbReference type="GO" id="GO:0046872">
    <property type="term" value="F:metal ion binding"/>
    <property type="evidence" value="ECO:0007669"/>
    <property type="project" value="UniProtKB-KW"/>
</dbReference>
<dbReference type="InterPro" id="IPR036909">
    <property type="entry name" value="Cyt_c-like_dom_sf"/>
</dbReference>
<protein>
    <submittedName>
        <fullName evidence="8">Cytochrome C</fullName>
    </submittedName>
</protein>
<evidence type="ECO:0000259" key="7">
    <source>
        <dbReference type="PROSITE" id="PS51007"/>
    </source>
</evidence>
<evidence type="ECO:0000256" key="3">
    <source>
        <dbReference type="ARBA" id="ARBA00022723"/>
    </source>
</evidence>
<keyword evidence="3 6" id="KW-0479">Metal-binding</keyword>
<keyword evidence="1" id="KW-0813">Transport</keyword>
<dbReference type="InterPro" id="IPR050597">
    <property type="entry name" value="Cytochrome_c_Oxidase_Subunit"/>
</dbReference>
<evidence type="ECO:0000256" key="5">
    <source>
        <dbReference type="ARBA" id="ARBA00023004"/>
    </source>
</evidence>
<dbReference type="EMBL" id="MJIL01000058">
    <property type="protein sequence ID" value="OLQ78274.1"/>
    <property type="molecule type" value="Genomic_DNA"/>
</dbReference>
<organism evidence="8 9">
    <name type="scientific">Photobacterium proteolyticum</name>
    <dbReference type="NCBI Taxonomy" id="1903952"/>
    <lineage>
        <taxon>Bacteria</taxon>
        <taxon>Pseudomonadati</taxon>
        <taxon>Pseudomonadota</taxon>
        <taxon>Gammaproteobacteria</taxon>
        <taxon>Vibrionales</taxon>
        <taxon>Vibrionaceae</taxon>
        <taxon>Photobacterium</taxon>
    </lineage>
</organism>
<proteinExistence type="predicted"/>
<dbReference type="InterPro" id="IPR009056">
    <property type="entry name" value="Cyt_c-like_dom"/>
</dbReference>
<feature type="domain" description="Cytochrome c" evidence="7">
    <location>
        <begin position="228"/>
        <end position="315"/>
    </location>
</feature>
<evidence type="ECO:0000256" key="6">
    <source>
        <dbReference type="PROSITE-ProRule" id="PRU00433"/>
    </source>
</evidence>
<keyword evidence="2 6" id="KW-0349">Heme</keyword>
<keyword evidence="4" id="KW-0249">Electron transport</keyword>
<dbReference type="Pfam" id="PF00034">
    <property type="entry name" value="Cytochrom_C"/>
    <property type="match status" value="1"/>
</dbReference>
<reference evidence="8 9" key="1">
    <citation type="submission" date="2016-09" db="EMBL/GenBank/DDBJ databases">
        <title>Photobacterium proteolyticum sp. nov. a protease producing bacterium isolated from ocean sediments of Laizhou Bay.</title>
        <authorList>
            <person name="Li Y."/>
        </authorList>
    </citation>
    <scope>NUCLEOTIDE SEQUENCE [LARGE SCALE GENOMIC DNA]</scope>
    <source>
        <strain evidence="8 9">13-12</strain>
    </source>
</reference>
<feature type="domain" description="Cytochrome c" evidence="7">
    <location>
        <begin position="83"/>
        <end position="163"/>
    </location>
</feature>
<dbReference type="Proteomes" id="UP000186905">
    <property type="component" value="Unassembled WGS sequence"/>
</dbReference>
<dbReference type="AlphaFoldDB" id="A0A1Q9GT45"/>
<dbReference type="OrthoDB" id="9773456at2"/>
<dbReference type="SUPFAM" id="SSF46626">
    <property type="entry name" value="Cytochrome c"/>
    <property type="match status" value="2"/>
</dbReference>
<name>A0A1Q9GT45_9GAMM</name>
<dbReference type="GO" id="GO:0020037">
    <property type="term" value="F:heme binding"/>
    <property type="evidence" value="ECO:0007669"/>
    <property type="project" value="InterPro"/>
</dbReference>
<evidence type="ECO:0000313" key="8">
    <source>
        <dbReference type="EMBL" id="OLQ78274.1"/>
    </source>
</evidence>
<gene>
    <name evidence="8" type="ORF">BIT28_10220</name>
</gene>
<dbReference type="PANTHER" id="PTHR33751:SF9">
    <property type="entry name" value="CYTOCHROME C4"/>
    <property type="match status" value="1"/>
</dbReference>
<dbReference type="STRING" id="1903952.BIT28_10220"/>
<keyword evidence="5 6" id="KW-0408">Iron</keyword>
<sequence length="317" mass="35415">MIELTKLGWLFGYFIICTCSWADISIPGAPVWSTPVIGEKVAHDDQLTLKRITGSPMVYLQEEVDDRFSVPDWFPMQHEPMPNIVKYGKRPDVWACASCHLVSGFGRPESSSLAGLNKEYMLQQLEDFASGQRLDYTGYMNRIASLLSEAEKKDAAKWFASLVSASFIVVKEDTFVPKTFTDNSRMRQITDNSNLELLDYRIIEVPEDIEQARLQSPKAKYISYVPVGSLARGKELVETGAGRTSVCFDCHGQTLSGTESVPSIAGNFGIYTLRQLYGFKSGTRKGKQSAIMQASVVKLSDRDMVDISAYLSSLKRR</sequence>
<dbReference type="GO" id="GO:0009055">
    <property type="term" value="F:electron transfer activity"/>
    <property type="evidence" value="ECO:0007669"/>
    <property type="project" value="InterPro"/>
</dbReference>
<comment type="caution">
    <text evidence="8">The sequence shown here is derived from an EMBL/GenBank/DDBJ whole genome shotgun (WGS) entry which is preliminary data.</text>
</comment>
<evidence type="ECO:0000256" key="4">
    <source>
        <dbReference type="ARBA" id="ARBA00022982"/>
    </source>
</evidence>